<evidence type="ECO:0000313" key="1">
    <source>
        <dbReference type="EMBL" id="SBP70063.1"/>
    </source>
</evidence>
<sequence length="71" mass="8524">TESYAFMFAENFKKDHSVSSEHKYMIIRNNTLDSERKRWLWLRQEHYSVSENKKSYKVNTFASKVGCPSEK</sequence>
<accession>A0A1A8BTD0</accession>
<protein>
    <submittedName>
        <fullName evidence="1">Uncharacterized protein</fullName>
    </submittedName>
</protein>
<proteinExistence type="predicted"/>
<name>A0A1A8BTD0_NOTKA</name>
<dbReference type="AlphaFoldDB" id="A0A1A8BTD0"/>
<organism evidence="1">
    <name type="scientific">Nothobranchius kadleci</name>
    <name type="common">African annual killifish</name>
    <dbReference type="NCBI Taxonomy" id="1051664"/>
    <lineage>
        <taxon>Eukaryota</taxon>
        <taxon>Metazoa</taxon>
        <taxon>Chordata</taxon>
        <taxon>Craniata</taxon>
        <taxon>Vertebrata</taxon>
        <taxon>Euteleostomi</taxon>
        <taxon>Actinopterygii</taxon>
        <taxon>Neopterygii</taxon>
        <taxon>Teleostei</taxon>
        <taxon>Neoteleostei</taxon>
        <taxon>Acanthomorphata</taxon>
        <taxon>Ovalentaria</taxon>
        <taxon>Atherinomorphae</taxon>
        <taxon>Cyprinodontiformes</taxon>
        <taxon>Nothobranchiidae</taxon>
        <taxon>Nothobranchius</taxon>
    </lineage>
</organism>
<gene>
    <name evidence="1" type="primary">CU459095.1</name>
</gene>
<feature type="non-terminal residue" evidence="1">
    <location>
        <position position="1"/>
    </location>
</feature>
<feature type="non-terminal residue" evidence="1">
    <location>
        <position position="71"/>
    </location>
</feature>
<dbReference type="EMBL" id="HADZ01006122">
    <property type="protein sequence ID" value="SBP70063.1"/>
    <property type="molecule type" value="Transcribed_RNA"/>
</dbReference>
<reference evidence="1" key="2">
    <citation type="submission" date="2016-06" db="EMBL/GenBank/DDBJ databases">
        <title>The genome of a short-lived fish provides insights into sex chromosome evolution and the genetic control of aging.</title>
        <authorList>
            <person name="Reichwald K."/>
            <person name="Felder M."/>
            <person name="Petzold A."/>
            <person name="Koch P."/>
            <person name="Groth M."/>
            <person name="Platzer M."/>
        </authorList>
    </citation>
    <scope>NUCLEOTIDE SEQUENCE</scope>
    <source>
        <tissue evidence="1">Brain</tissue>
    </source>
</reference>
<reference evidence="1" key="1">
    <citation type="submission" date="2016-05" db="EMBL/GenBank/DDBJ databases">
        <authorList>
            <person name="Lavstsen T."/>
            <person name="Jespersen J.S."/>
        </authorList>
    </citation>
    <scope>NUCLEOTIDE SEQUENCE</scope>
    <source>
        <tissue evidence="1">Brain</tissue>
    </source>
</reference>